<comment type="caution">
    <text evidence="2">The sequence shown here is derived from an EMBL/GenBank/DDBJ whole genome shotgun (WGS) entry which is preliminary data.</text>
</comment>
<sequence length="93" mass="10760">MRLEAWDSHPPAPEGNWGESQGGRLLLSDETVAVQALYEIDLSDRIRVGEPGWYEVRAYVAGREELRRWEQEWNGEDDHPVGLEQFLVQLWPA</sequence>
<feature type="region of interest" description="Disordered" evidence="1">
    <location>
        <begin position="1"/>
        <end position="22"/>
    </location>
</feature>
<proteinExistence type="predicted"/>
<evidence type="ECO:0000313" key="3">
    <source>
        <dbReference type="Proteomes" id="UP000642748"/>
    </source>
</evidence>
<keyword evidence="3" id="KW-1185">Reference proteome</keyword>
<evidence type="ECO:0000313" key="2">
    <source>
        <dbReference type="EMBL" id="GIH12562.1"/>
    </source>
</evidence>
<organism evidence="2 3">
    <name type="scientific">Rugosimonospora africana</name>
    <dbReference type="NCBI Taxonomy" id="556532"/>
    <lineage>
        <taxon>Bacteria</taxon>
        <taxon>Bacillati</taxon>
        <taxon>Actinomycetota</taxon>
        <taxon>Actinomycetes</taxon>
        <taxon>Micromonosporales</taxon>
        <taxon>Micromonosporaceae</taxon>
        <taxon>Rugosimonospora</taxon>
    </lineage>
</organism>
<dbReference type="AlphaFoldDB" id="A0A8J3QN57"/>
<gene>
    <name evidence="2" type="ORF">Raf01_07340</name>
</gene>
<name>A0A8J3QN57_9ACTN</name>
<evidence type="ECO:0000256" key="1">
    <source>
        <dbReference type="SAM" id="MobiDB-lite"/>
    </source>
</evidence>
<protein>
    <submittedName>
        <fullName evidence="2">Uncharacterized protein</fullName>
    </submittedName>
</protein>
<dbReference type="EMBL" id="BONZ01000008">
    <property type="protein sequence ID" value="GIH12562.1"/>
    <property type="molecule type" value="Genomic_DNA"/>
</dbReference>
<accession>A0A8J3QN57</accession>
<reference evidence="2" key="1">
    <citation type="submission" date="2021-01" db="EMBL/GenBank/DDBJ databases">
        <title>Whole genome shotgun sequence of Rugosimonospora africana NBRC 104875.</title>
        <authorList>
            <person name="Komaki H."/>
            <person name="Tamura T."/>
        </authorList>
    </citation>
    <scope>NUCLEOTIDE SEQUENCE</scope>
    <source>
        <strain evidence="2">NBRC 104875</strain>
    </source>
</reference>
<dbReference type="Proteomes" id="UP000642748">
    <property type="component" value="Unassembled WGS sequence"/>
</dbReference>